<evidence type="ECO:0000313" key="2">
    <source>
        <dbReference type="EMBL" id="KAJ9540875.1"/>
    </source>
</evidence>
<dbReference type="PANTHER" id="PTHR11697">
    <property type="entry name" value="GENERAL TRANSCRIPTION FACTOR 2-RELATED ZINC FINGER PROTEIN"/>
    <property type="match status" value="1"/>
</dbReference>
<dbReference type="Pfam" id="PF05699">
    <property type="entry name" value="Dimer_Tnp_hAT"/>
    <property type="match status" value="1"/>
</dbReference>
<accession>A0AA38W6S9</accession>
<evidence type="ECO:0000259" key="1">
    <source>
        <dbReference type="SMART" id="SM00597"/>
    </source>
</evidence>
<dbReference type="GO" id="GO:0046983">
    <property type="term" value="F:protein dimerization activity"/>
    <property type="evidence" value="ECO:0007669"/>
    <property type="project" value="InterPro"/>
</dbReference>
<gene>
    <name evidence="2" type="ORF">OSB04_027381</name>
</gene>
<dbReference type="InterPro" id="IPR012337">
    <property type="entry name" value="RNaseH-like_sf"/>
</dbReference>
<dbReference type="EMBL" id="JARYMX010000007">
    <property type="protein sequence ID" value="KAJ9540875.1"/>
    <property type="molecule type" value="Genomic_DNA"/>
</dbReference>
<evidence type="ECO:0000313" key="3">
    <source>
        <dbReference type="Proteomes" id="UP001172457"/>
    </source>
</evidence>
<sequence length="805" mass="90868">MKDSKVHQQVEKKFIPFEGGGILAIIDRSFGRMSEPMARLIPGKIRAKACLFVNVHMLRMEEFEPGRDELICLFPSSSSLSLLMSSFKIEVASSLHKLDEFDGELRLSRFISGIYGTFSLKACLSIVVHPCSCITSMLHCNGSGILWLLLQRKSSHSFGIKECLMLTGGECFTEDNSDLASLVASIQFSKSSHLPSEFDWSASTSSSAIVGKMQNLLEMLLKYYRDYGFDLSSTFPKSTSHSPVIWLPSHSSRAIGVAKRILGTGKWTVCYHLAMNEGSGNDPQSNAREEDPHFGSEAFVTTGFNNWAKKEQLSLHVGDVNSYHNQAQRKCEALVQQKQSIAVAFYKQTEKEKIEYRMRLNASIEQWSETSLYQGLFRGTLEFLGDANETVRKVILDNAPGNCQLTSPKVEKDIANCFAEEVVKSIIEEIGHDVFALLVDESSDISKKQQMAVVLRYVDARGSVKERFVGLLHVTETSSETLKSGVDALFAKLGLSFKQVRGQGYDGASNMRGVFKGLKALLLHWIMKEGDGPNRSQAFGILEYFQTFDFVFYLHLMLELLVVTNLLSKSLQKKDQNILDAALLIEGTKAQLQAYRESGFETLLRKVELFCDLHDIQKKDMAEEYVNTIRVRHRTHITNRHHYEYDVFNTVMDLQIREFGDRFSKVSTELIKNMAALSPRASFSMFNKESLVKLCEFYPHDFDVADTINISGEIDLYYRYVHEHEKFANLDGIDDLAIAMVETNRHVTYPLVYRLLKLTLTLPVATASVERCFSTMKLVKSYLRNRMGDEFLNAAVICAVEKSAS</sequence>
<dbReference type="InterPro" id="IPR025398">
    <property type="entry name" value="DUF4371"/>
</dbReference>
<comment type="caution">
    <text evidence="2">The sequence shown here is derived from an EMBL/GenBank/DDBJ whole genome shotgun (WGS) entry which is preliminary data.</text>
</comment>
<dbReference type="AlphaFoldDB" id="A0AA38W6S9"/>
<dbReference type="Pfam" id="PF14291">
    <property type="entry name" value="DUF4371"/>
    <property type="match status" value="1"/>
</dbReference>
<reference evidence="2" key="1">
    <citation type="submission" date="2023-03" db="EMBL/GenBank/DDBJ databases">
        <title>Chromosome-scale reference genome and RAD-based genetic map of yellow starthistle (Centaurea solstitialis) reveal putative structural variation and QTLs associated with invader traits.</title>
        <authorList>
            <person name="Reatini B."/>
            <person name="Cang F.A."/>
            <person name="Jiang Q."/>
            <person name="Mckibben M.T.W."/>
            <person name="Barker M.S."/>
            <person name="Rieseberg L.H."/>
            <person name="Dlugosch K.M."/>
        </authorList>
    </citation>
    <scope>NUCLEOTIDE SEQUENCE</scope>
    <source>
        <strain evidence="2">CAN-66</strain>
        <tissue evidence="2">Leaf</tissue>
    </source>
</reference>
<feature type="domain" description="TTF-type" evidence="1">
    <location>
        <begin position="257"/>
        <end position="347"/>
    </location>
</feature>
<name>A0AA38W6S9_9ASTR</name>
<keyword evidence="3" id="KW-1185">Reference proteome</keyword>
<proteinExistence type="predicted"/>
<organism evidence="2 3">
    <name type="scientific">Centaurea solstitialis</name>
    <name type="common">yellow star-thistle</name>
    <dbReference type="NCBI Taxonomy" id="347529"/>
    <lineage>
        <taxon>Eukaryota</taxon>
        <taxon>Viridiplantae</taxon>
        <taxon>Streptophyta</taxon>
        <taxon>Embryophyta</taxon>
        <taxon>Tracheophyta</taxon>
        <taxon>Spermatophyta</taxon>
        <taxon>Magnoliopsida</taxon>
        <taxon>eudicotyledons</taxon>
        <taxon>Gunneridae</taxon>
        <taxon>Pentapetalae</taxon>
        <taxon>asterids</taxon>
        <taxon>campanulids</taxon>
        <taxon>Asterales</taxon>
        <taxon>Asteraceae</taxon>
        <taxon>Carduoideae</taxon>
        <taxon>Cardueae</taxon>
        <taxon>Centaureinae</taxon>
        <taxon>Centaurea</taxon>
    </lineage>
</organism>
<dbReference type="SUPFAM" id="SSF53098">
    <property type="entry name" value="Ribonuclease H-like"/>
    <property type="match status" value="1"/>
</dbReference>
<dbReference type="InterPro" id="IPR006580">
    <property type="entry name" value="Znf_TTF"/>
</dbReference>
<protein>
    <recommendedName>
        <fullName evidence="1">TTF-type domain-containing protein</fullName>
    </recommendedName>
</protein>
<dbReference type="InterPro" id="IPR008906">
    <property type="entry name" value="HATC_C_dom"/>
</dbReference>
<dbReference type="Proteomes" id="UP001172457">
    <property type="component" value="Chromosome 7"/>
</dbReference>
<dbReference type="SMART" id="SM00597">
    <property type="entry name" value="ZnF_TTF"/>
    <property type="match status" value="1"/>
</dbReference>
<dbReference type="InterPro" id="IPR055298">
    <property type="entry name" value="AtLOH3-like"/>
</dbReference>
<dbReference type="PANTHER" id="PTHR11697:SF230">
    <property type="entry name" value="ZINC FINGER, MYM DOMAIN CONTAINING 1"/>
    <property type="match status" value="1"/>
</dbReference>